<sequence>MTAATNTATTPEAVTRTVWSTKNKVGFVLAIVNAIVNLPSVFFPTDTGGNDGPPFAIMLVCTILSAVALPATIVAWRNGSRPANRLAAASLIVVTLTSLPAFFVDVPAGLKLAVAGGVVWTIAMVVLMFAPPKRG</sequence>
<dbReference type="Proteomes" id="UP001201161">
    <property type="component" value="Unassembled WGS sequence"/>
</dbReference>
<keyword evidence="3" id="KW-1185">Reference proteome</keyword>
<proteinExistence type="predicted"/>
<organism evidence="2 3">
    <name type="scientific">Nocardioides potassii</name>
    <dbReference type="NCBI Taxonomy" id="2911371"/>
    <lineage>
        <taxon>Bacteria</taxon>
        <taxon>Bacillati</taxon>
        <taxon>Actinomycetota</taxon>
        <taxon>Actinomycetes</taxon>
        <taxon>Propionibacteriales</taxon>
        <taxon>Nocardioidaceae</taxon>
        <taxon>Nocardioides</taxon>
    </lineage>
</organism>
<name>A0ABS9HET4_9ACTN</name>
<keyword evidence="1" id="KW-0472">Membrane</keyword>
<evidence type="ECO:0000313" key="3">
    <source>
        <dbReference type="Proteomes" id="UP001201161"/>
    </source>
</evidence>
<comment type="caution">
    <text evidence="2">The sequence shown here is derived from an EMBL/GenBank/DDBJ whole genome shotgun (WGS) entry which is preliminary data.</text>
</comment>
<gene>
    <name evidence="2" type="ORF">L2K70_13480</name>
</gene>
<evidence type="ECO:0000313" key="2">
    <source>
        <dbReference type="EMBL" id="MCF6378618.1"/>
    </source>
</evidence>
<evidence type="ECO:0000256" key="1">
    <source>
        <dbReference type="SAM" id="Phobius"/>
    </source>
</evidence>
<dbReference type="RefSeq" id="WP_236402668.1">
    <property type="nucleotide sequence ID" value="NZ_JAKJHZ010000007.1"/>
</dbReference>
<reference evidence="2 3" key="1">
    <citation type="submission" date="2022-01" db="EMBL/GenBank/DDBJ databases">
        <title>Nocardioides sp. nov., an actinomycete isolated from mining soil.</title>
        <authorList>
            <person name="Liu L."/>
        </authorList>
    </citation>
    <scope>NUCLEOTIDE SEQUENCE [LARGE SCALE GENOMIC DNA]</scope>
    <source>
        <strain evidence="2 3">KLBMP 9356</strain>
    </source>
</reference>
<feature type="transmembrane region" description="Helical" evidence="1">
    <location>
        <begin position="110"/>
        <end position="130"/>
    </location>
</feature>
<accession>A0ABS9HET4</accession>
<dbReference type="EMBL" id="JAKJHZ010000007">
    <property type="protein sequence ID" value="MCF6378618.1"/>
    <property type="molecule type" value="Genomic_DNA"/>
</dbReference>
<feature type="transmembrane region" description="Helical" evidence="1">
    <location>
        <begin position="25"/>
        <end position="43"/>
    </location>
</feature>
<keyword evidence="1" id="KW-0812">Transmembrane</keyword>
<feature type="transmembrane region" description="Helical" evidence="1">
    <location>
        <begin position="86"/>
        <end position="104"/>
    </location>
</feature>
<feature type="transmembrane region" description="Helical" evidence="1">
    <location>
        <begin position="55"/>
        <end position="74"/>
    </location>
</feature>
<protein>
    <submittedName>
        <fullName evidence="2">Uncharacterized protein</fullName>
    </submittedName>
</protein>
<keyword evidence="1" id="KW-1133">Transmembrane helix</keyword>